<feature type="coiled-coil region" evidence="1">
    <location>
        <begin position="76"/>
        <end position="110"/>
    </location>
</feature>
<reference evidence="2" key="1">
    <citation type="submission" date="2020-08" db="EMBL/GenBank/DDBJ databases">
        <title>Genome public.</title>
        <authorList>
            <person name="Liu C."/>
            <person name="Sun Q."/>
        </authorList>
    </citation>
    <scope>NUCLEOTIDE SEQUENCE</scope>
    <source>
        <strain evidence="2">BX15</strain>
    </source>
</reference>
<dbReference type="EMBL" id="JACOQI010000010">
    <property type="protein sequence ID" value="MBC5770893.1"/>
    <property type="molecule type" value="Genomic_DNA"/>
</dbReference>
<gene>
    <name evidence="2" type="ORF">H8Z83_11280</name>
</gene>
<name>A0A923MJL8_9FIRM</name>
<evidence type="ECO:0000313" key="2">
    <source>
        <dbReference type="EMBL" id="MBC5770893.1"/>
    </source>
</evidence>
<keyword evidence="3" id="KW-1185">Reference proteome</keyword>
<accession>A0A923MJL8</accession>
<sequence>MAFFEELGRKAKDVAAVAADKAKDVAAVAADKARETTEKTKISVAIAGEQREIEKNCRLIGEWFINEYEGELPEGVQELADAVAASKARIAELEEQKNAIKVEHSEVSAAEPGMKICPVCGAESDSKFCPKCGAPMD</sequence>
<proteinExistence type="predicted"/>
<dbReference type="Proteomes" id="UP000620327">
    <property type="component" value="Unassembled WGS sequence"/>
</dbReference>
<protein>
    <submittedName>
        <fullName evidence="2">Zinc ribbon domain-containing protein</fullName>
    </submittedName>
</protein>
<dbReference type="RefSeq" id="WP_187015119.1">
    <property type="nucleotide sequence ID" value="NZ_JACOQI010000010.1"/>
</dbReference>
<keyword evidence="1" id="KW-0175">Coiled coil</keyword>
<comment type="caution">
    <text evidence="2">The sequence shown here is derived from an EMBL/GenBank/DDBJ whole genome shotgun (WGS) entry which is preliminary data.</text>
</comment>
<evidence type="ECO:0000256" key="1">
    <source>
        <dbReference type="SAM" id="Coils"/>
    </source>
</evidence>
<dbReference type="AlphaFoldDB" id="A0A923MJL8"/>
<evidence type="ECO:0000313" key="3">
    <source>
        <dbReference type="Proteomes" id="UP000620327"/>
    </source>
</evidence>
<organism evidence="2 3">
    <name type="scientific">Dysosmobacter segnis</name>
    <dbReference type="NCBI Taxonomy" id="2763042"/>
    <lineage>
        <taxon>Bacteria</taxon>
        <taxon>Bacillati</taxon>
        <taxon>Bacillota</taxon>
        <taxon>Clostridia</taxon>
        <taxon>Eubacteriales</taxon>
        <taxon>Oscillospiraceae</taxon>
        <taxon>Dysosmobacter</taxon>
    </lineage>
</organism>